<dbReference type="SUPFAM" id="SSF101960">
    <property type="entry name" value="Stabilizer of iron transporter SufD"/>
    <property type="match status" value="1"/>
</dbReference>
<protein>
    <submittedName>
        <fullName evidence="1">SufBD protein</fullName>
    </submittedName>
</protein>
<sequence>MTDVGASKTQMIDDLYKTTETDAEVLNDPEVAYLVVHHNQVLGSHLIPGLEVDVTEIDDGIDAHITLREGTVVAKPVHFCFGMFPETGVQRILLTVNIEQGAKISLLAHCTFPNAVDVQHIMDAIIVVGEEAEYRYFERHVHGDKGGVKVYPTAKVELQRGAKFNTEFELLKGRVGEIHVDYTTICQAR</sequence>
<accession>A0A9D5Q7Z7</accession>
<organism evidence="1 2">
    <name type="scientific">candidate division KSB3 bacterium</name>
    <dbReference type="NCBI Taxonomy" id="2044937"/>
    <lineage>
        <taxon>Bacteria</taxon>
        <taxon>candidate division KSB3</taxon>
    </lineage>
</organism>
<reference evidence="1" key="1">
    <citation type="submission" date="2019-11" db="EMBL/GenBank/DDBJ databases">
        <title>Microbial mats filling the niche in hypersaline microbial mats.</title>
        <authorList>
            <person name="Wong H.L."/>
            <person name="Macleod F.I."/>
            <person name="White R.A. III"/>
            <person name="Burns B.P."/>
        </authorList>
    </citation>
    <scope>NUCLEOTIDE SEQUENCE</scope>
    <source>
        <strain evidence="1">Rbin_158</strain>
    </source>
</reference>
<dbReference type="Proteomes" id="UP000649604">
    <property type="component" value="Unassembled WGS sequence"/>
</dbReference>
<evidence type="ECO:0000313" key="1">
    <source>
        <dbReference type="EMBL" id="MBD3327404.1"/>
    </source>
</evidence>
<gene>
    <name evidence="1" type="ORF">GF339_22655</name>
</gene>
<dbReference type="InterPro" id="IPR037284">
    <property type="entry name" value="SUF_FeS_clus_asmbl_SufBD_sf"/>
</dbReference>
<name>A0A9D5Q7Z7_9BACT</name>
<dbReference type="AlphaFoldDB" id="A0A9D5Q7Z7"/>
<comment type="caution">
    <text evidence="1">The sequence shown here is derived from an EMBL/GenBank/DDBJ whole genome shotgun (WGS) entry which is preliminary data.</text>
</comment>
<evidence type="ECO:0000313" key="2">
    <source>
        <dbReference type="Proteomes" id="UP000649604"/>
    </source>
</evidence>
<proteinExistence type="predicted"/>
<dbReference type="EMBL" id="WJJP01000730">
    <property type="protein sequence ID" value="MBD3327404.1"/>
    <property type="molecule type" value="Genomic_DNA"/>
</dbReference>
<feature type="non-terminal residue" evidence="1">
    <location>
        <position position="189"/>
    </location>
</feature>